<evidence type="ECO:0000256" key="6">
    <source>
        <dbReference type="ARBA" id="ARBA00023065"/>
    </source>
</evidence>
<dbReference type="Proteomes" id="UP000280881">
    <property type="component" value="Unassembled WGS sequence"/>
</dbReference>
<sequence>MKLIILGAGEVGRELLKRLQKEWNIVVIDQDEEKLKKIVEILDSDSMNRVLLLQGDGTSKLMLKKAGIEEATAFTACTGDDEANIEACRIAKEFDVPTIYAVSNSTEHDHLYEREGINYINKAVATASLLERQIESGIVVPTNVGLGQGEIIEVNVMPTSIIAGYPVGKFSSRRWRIVAIFRGDKLILPKPRTVVKPGDRVLIVGDPKILKYIAGLIKSGEPQFPLQFGIEEVIFLPENREEVIKDGKFFYENTKVQKLSIYFCKEIEKTKLKLFNNSEKGNIKKKKLKLCEKEFFNEIKGENFGLIVMPDKYKEFPLNFGIKTFPVLVAEETLSPVLVARGTTPVERILVPVSGSFSSLRALEAGIELSLMLKASLSALYVAPSENDTKANQLREKVTKLSYMYKTPIEFVKRVGNPIREFSKESKKYDLAVIGARKGRKVNWFSPYPPYFMLHKAKCSSILICVGE</sequence>
<keyword evidence="6" id="KW-0406">Ion transport</keyword>
<dbReference type="GO" id="GO:0015079">
    <property type="term" value="F:potassium ion transmembrane transporter activity"/>
    <property type="evidence" value="ECO:0007669"/>
    <property type="project" value="InterPro"/>
</dbReference>
<evidence type="ECO:0000256" key="1">
    <source>
        <dbReference type="ARBA" id="ARBA00017378"/>
    </source>
</evidence>
<dbReference type="GO" id="GO:0005886">
    <property type="term" value="C:plasma membrane"/>
    <property type="evidence" value="ECO:0007669"/>
    <property type="project" value="InterPro"/>
</dbReference>
<evidence type="ECO:0000259" key="8">
    <source>
        <dbReference type="PROSITE" id="PS51202"/>
    </source>
</evidence>
<dbReference type="OrthoDB" id="9775180at2"/>
<dbReference type="Pfam" id="PF00582">
    <property type="entry name" value="Usp"/>
    <property type="match status" value="1"/>
</dbReference>
<protein>
    <recommendedName>
        <fullName evidence="1">Trk system potassium uptake protein TrkA</fullName>
    </recommendedName>
</protein>
<evidence type="ECO:0000259" key="7">
    <source>
        <dbReference type="PROSITE" id="PS51201"/>
    </source>
</evidence>
<evidence type="ECO:0000313" key="9">
    <source>
        <dbReference type="EMBL" id="RKQ63414.1"/>
    </source>
</evidence>
<dbReference type="AlphaFoldDB" id="A0A420W7Y7"/>
<name>A0A420W7Y7_9BACT</name>
<keyword evidence="3" id="KW-0633">Potassium transport</keyword>
<evidence type="ECO:0000256" key="4">
    <source>
        <dbReference type="ARBA" id="ARBA00022958"/>
    </source>
</evidence>
<dbReference type="RefSeq" id="WP_121169661.1">
    <property type="nucleotide sequence ID" value="NZ_RBIE01000001.1"/>
</dbReference>
<dbReference type="InterPro" id="IPR006036">
    <property type="entry name" value="K_uptake_TrkA"/>
</dbReference>
<keyword evidence="10" id="KW-1185">Reference proteome</keyword>
<dbReference type="PANTHER" id="PTHR43833">
    <property type="entry name" value="POTASSIUM CHANNEL PROTEIN 2-RELATED-RELATED"/>
    <property type="match status" value="1"/>
</dbReference>
<dbReference type="PANTHER" id="PTHR43833:SF5">
    <property type="entry name" value="TRK SYSTEM POTASSIUM UPTAKE PROTEIN TRKA"/>
    <property type="match status" value="1"/>
</dbReference>
<dbReference type="InterPro" id="IPR036721">
    <property type="entry name" value="RCK_C_sf"/>
</dbReference>
<keyword evidence="5" id="KW-0520">NAD</keyword>
<feature type="domain" description="RCK N-terminal" evidence="7">
    <location>
        <begin position="1"/>
        <end position="124"/>
    </location>
</feature>
<evidence type="ECO:0000256" key="3">
    <source>
        <dbReference type="ARBA" id="ARBA00022538"/>
    </source>
</evidence>
<dbReference type="EMBL" id="RBIE01000001">
    <property type="protein sequence ID" value="RKQ63414.1"/>
    <property type="molecule type" value="Genomic_DNA"/>
</dbReference>
<dbReference type="InterPro" id="IPR036291">
    <property type="entry name" value="NAD(P)-bd_dom_sf"/>
</dbReference>
<proteinExistence type="predicted"/>
<dbReference type="PROSITE" id="PS51201">
    <property type="entry name" value="RCK_N"/>
    <property type="match status" value="1"/>
</dbReference>
<dbReference type="SUPFAM" id="SSF52402">
    <property type="entry name" value="Adenine nucleotide alpha hydrolases-like"/>
    <property type="match status" value="1"/>
</dbReference>
<dbReference type="SUPFAM" id="SSF116726">
    <property type="entry name" value="TrkA C-terminal domain-like"/>
    <property type="match status" value="1"/>
</dbReference>
<evidence type="ECO:0000313" key="10">
    <source>
        <dbReference type="Proteomes" id="UP000280881"/>
    </source>
</evidence>
<reference evidence="9 10" key="1">
    <citation type="submission" date="2018-10" db="EMBL/GenBank/DDBJ databases">
        <title>Genomic Encyclopedia of Type Strains, Phase IV (KMG-IV): sequencing the most valuable type-strain genomes for metagenomic binning, comparative biology and taxonomic classification.</title>
        <authorList>
            <person name="Goeker M."/>
        </authorList>
    </citation>
    <scope>NUCLEOTIDE SEQUENCE [LARGE SCALE GENOMIC DNA]</scope>
    <source>
        <strain evidence="9 10">DSM 15521</strain>
    </source>
</reference>
<keyword evidence="4" id="KW-0630">Potassium</keyword>
<keyword evidence="2" id="KW-0813">Transport</keyword>
<dbReference type="InterPro" id="IPR050721">
    <property type="entry name" value="Trk_Ktr_HKT_K-transport"/>
</dbReference>
<dbReference type="InterPro" id="IPR003148">
    <property type="entry name" value="RCK_N"/>
</dbReference>
<dbReference type="PRINTS" id="PR00335">
    <property type="entry name" value="KUPTAKETRKA"/>
</dbReference>
<dbReference type="PROSITE" id="PS51202">
    <property type="entry name" value="RCK_C"/>
    <property type="match status" value="1"/>
</dbReference>
<dbReference type="InterPro" id="IPR006037">
    <property type="entry name" value="RCK_C"/>
</dbReference>
<evidence type="ECO:0000256" key="5">
    <source>
        <dbReference type="ARBA" id="ARBA00023027"/>
    </source>
</evidence>
<dbReference type="Gene3D" id="3.40.50.12370">
    <property type="match status" value="1"/>
</dbReference>
<dbReference type="InterPro" id="IPR006016">
    <property type="entry name" value="UspA"/>
</dbReference>
<feature type="domain" description="RCK C-terminal" evidence="8">
    <location>
        <begin position="139"/>
        <end position="219"/>
    </location>
</feature>
<dbReference type="CDD" id="cd00293">
    <property type="entry name" value="USP-like"/>
    <property type="match status" value="1"/>
</dbReference>
<gene>
    <name evidence="9" type="ORF">C7457_0285</name>
</gene>
<dbReference type="Pfam" id="PF02254">
    <property type="entry name" value="TrkA_N"/>
    <property type="match status" value="1"/>
</dbReference>
<accession>A0A420W7Y7</accession>
<dbReference type="SUPFAM" id="SSF51735">
    <property type="entry name" value="NAD(P)-binding Rossmann-fold domains"/>
    <property type="match status" value="1"/>
</dbReference>
<dbReference type="Pfam" id="PF02080">
    <property type="entry name" value="TrkA_C"/>
    <property type="match status" value="1"/>
</dbReference>
<organism evidence="9 10">
    <name type="scientific">Thermovibrio guaymasensis</name>
    <dbReference type="NCBI Taxonomy" id="240167"/>
    <lineage>
        <taxon>Bacteria</taxon>
        <taxon>Pseudomonadati</taxon>
        <taxon>Aquificota</taxon>
        <taxon>Aquificia</taxon>
        <taxon>Desulfurobacteriales</taxon>
        <taxon>Desulfurobacteriaceae</taxon>
        <taxon>Thermovibrio</taxon>
    </lineage>
</organism>
<evidence type="ECO:0000256" key="2">
    <source>
        <dbReference type="ARBA" id="ARBA00022448"/>
    </source>
</evidence>
<dbReference type="Gene3D" id="3.30.70.1450">
    <property type="entry name" value="Regulator of K+ conductance, C-terminal domain"/>
    <property type="match status" value="1"/>
</dbReference>
<comment type="caution">
    <text evidence="9">The sequence shown here is derived from an EMBL/GenBank/DDBJ whole genome shotgun (WGS) entry which is preliminary data.</text>
</comment>
<dbReference type="Gene3D" id="3.40.50.720">
    <property type="entry name" value="NAD(P)-binding Rossmann-like Domain"/>
    <property type="match status" value="1"/>
</dbReference>